<dbReference type="EMBL" id="CM000881">
    <property type="protein sequence ID" value="PNT70204.1"/>
    <property type="molecule type" value="Genomic_DNA"/>
</dbReference>
<dbReference type="EnsemblPlants" id="KQK03405">
    <property type="protein sequence ID" value="KQK03405"/>
    <property type="gene ID" value="BRADI_2g07660v3"/>
</dbReference>
<proteinExistence type="predicted"/>
<dbReference type="OMA" id="VGWRNGF"/>
<evidence type="ECO:0000256" key="1">
    <source>
        <dbReference type="SAM" id="MobiDB-lite"/>
    </source>
</evidence>
<dbReference type="Proteomes" id="UP000008810">
    <property type="component" value="Chromosome 2"/>
</dbReference>
<dbReference type="InterPro" id="IPR032795">
    <property type="entry name" value="DUF3741-assoc"/>
</dbReference>
<dbReference type="KEGG" id="bdi:100839594"/>
<feature type="region of interest" description="Disordered" evidence="1">
    <location>
        <begin position="176"/>
        <end position="220"/>
    </location>
</feature>
<feature type="region of interest" description="Disordered" evidence="1">
    <location>
        <begin position="477"/>
        <end position="528"/>
    </location>
</feature>
<dbReference type="EnsemblPlants" id="PNT70203">
    <property type="protein sequence ID" value="PNT70203"/>
    <property type="gene ID" value="BRADI_2g07660v3"/>
</dbReference>
<feature type="compositionally biased region" description="Polar residues" evidence="1">
    <location>
        <begin position="427"/>
        <end position="436"/>
    </location>
</feature>
<reference evidence="3 4" key="1">
    <citation type="journal article" date="2010" name="Nature">
        <title>Genome sequencing and analysis of the model grass Brachypodium distachyon.</title>
        <authorList>
            <consortium name="International Brachypodium Initiative"/>
        </authorList>
    </citation>
    <scope>NUCLEOTIDE SEQUENCE [LARGE SCALE GENOMIC DNA]</scope>
    <source>
        <strain evidence="3">Bd21</strain>
        <strain evidence="4">cv. Bd21</strain>
    </source>
</reference>
<reference evidence="3" key="2">
    <citation type="submission" date="2017-06" db="EMBL/GenBank/DDBJ databases">
        <title>WGS assembly of Brachypodium distachyon.</title>
        <authorList>
            <consortium name="The International Brachypodium Initiative"/>
            <person name="Lucas S."/>
            <person name="Harmon-Smith M."/>
            <person name="Lail K."/>
            <person name="Tice H."/>
            <person name="Grimwood J."/>
            <person name="Bruce D."/>
            <person name="Barry K."/>
            <person name="Shu S."/>
            <person name="Lindquist E."/>
            <person name="Wang M."/>
            <person name="Pitluck S."/>
            <person name="Vogel J.P."/>
            <person name="Garvin D.F."/>
            <person name="Mockler T.C."/>
            <person name="Schmutz J."/>
            <person name="Rokhsar D."/>
            <person name="Bevan M.W."/>
        </authorList>
    </citation>
    <scope>NUCLEOTIDE SEQUENCE</scope>
    <source>
        <strain evidence="3">Bd21</strain>
    </source>
</reference>
<dbReference type="HOGENOM" id="CLU_437087_0_0_1"/>
<dbReference type="GeneID" id="100839594"/>
<feature type="region of interest" description="Disordered" evidence="1">
    <location>
        <begin position="381"/>
        <end position="407"/>
    </location>
</feature>
<dbReference type="RefSeq" id="XP_003565932.1">
    <property type="nucleotide sequence ID" value="XM_003565884.4"/>
</dbReference>
<feature type="domain" description="DUF3741" evidence="2">
    <location>
        <begin position="218"/>
        <end position="242"/>
    </location>
</feature>
<evidence type="ECO:0000259" key="2">
    <source>
        <dbReference type="Pfam" id="PF14383"/>
    </source>
</evidence>
<feature type="compositionally biased region" description="Basic and acidic residues" evidence="1">
    <location>
        <begin position="117"/>
        <end position="127"/>
    </location>
</feature>
<feature type="compositionally biased region" description="Low complexity" evidence="1">
    <location>
        <begin position="515"/>
        <end position="525"/>
    </location>
</feature>
<evidence type="ECO:0000313" key="5">
    <source>
        <dbReference type="Proteomes" id="UP000008810"/>
    </source>
</evidence>
<dbReference type="PANTHER" id="PTHR34282:SF2">
    <property type="entry name" value="DUF3741 DOMAIN-CONTAINING PROTEIN"/>
    <property type="match status" value="1"/>
</dbReference>
<feature type="region of interest" description="Disordered" evidence="1">
    <location>
        <begin position="426"/>
        <end position="460"/>
    </location>
</feature>
<accession>I1HDI3</accession>
<keyword evidence="5" id="KW-1185">Reference proteome</keyword>
<dbReference type="EMBL" id="CM000881">
    <property type="protein sequence ID" value="KQK03405.1"/>
    <property type="molecule type" value="Genomic_DNA"/>
</dbReference>
<dbReference type="EnsemblPlants" id="PNT70204">
    <property type="protein sequence ID" value="PNT70204"/>
    <property type="gene ID" value="BRADI_2g07660v3"/>
</dbReference>
<dbReference type="OrthoDB" id="1079501at2759"/>
<dbReference type="AlphaFoldDB" id="I1HDI3"/>
<dbReference type="Pfam" id="PF14383">
    <property type="entry name" value="VARLMGL"/>
    <property type="match status" value="1"/>
</dbReference>
<dbReference type="Gramene" id="KQK03405">
    <property type="protein sequence ID" value="KQK03405"/>
    <property type="gene ID" value="BRADI_2g07660v3"/>
</dbReference>
<dbReference type="RefSeq" id="XP_024315454.1">
    <property type="nucleotide sequence ID" value="XM_024459686.1"/>
</dbReference>
<organism evidence="4">
    <name type="scientific">Brachypodium distachyon</name>
    <name type="common">Purple false brome</name>
    <name type="synonym">Trachynia distachya</name>
    <dbReference type="NCBI Taxonomy" id="15368"/>
    <lineage>
        <taxon>Eukaryota</taxon>
        <taxon>Viridiplantae</taxon>
        <taxon>Streptophyta</taxon>
        <taxon>Embryophyta</taxon>
        <taxon>Tracheophyta</taxon>
        <taxon>Spermatophyta</taxon>
        <taxon>Magnoliopsida</taxon>
        <taxon>Liliopsida</taxon>
        <taxon>Poales</taxon>
        <taxon>Poaceae</taxon>
        <taxon>BOP clade</taxon>
        <taxon>Pooideae</taxon>
        <taxon>Stipodae</taxon>
        <taxon>Brachypodieae</taxon>
        <taxon>Brachypodium</taxon>
    </lineage>
</organism>
<evidence type="ECO:0000313" key="3">
    <source>
        <dbReference type="EMBL" id="KQK03405.1"/>
    </source>
</evidence>
<feature type="region of interest" description="Disordered" evidence="1">
    <location>
        <begin position="264"/>
        <end position="291"/>
    </location>
</feature>
<dbReference type="PANTHER" id="PTHR34282">
    <property type="entry name" value="OS01G0228800 PROTEIN-RELATED"/>
    <property type="match status" value="1"/>
</dbReference>
<reference evidence="4" key="3">
    <citation type="submission" date="2018-08" db="UniProtKB">
        <authorList>
            <consortium name="EnsemblPlants"/>
        </authorList>
    </citation>
    <scope>IDENTIFICATION</scope>
    <source>
        <strain evidence="4">cv. Bd21</strain>
    </source>
</reference>
<feature type="compositionally biased region" description="Basic and acidic residues" evidence="1">
    <location>
        <begin position="381"/>
        <end position="401"/>
    </location>
</feature>
<feature type="region of interest" description="Disordered" evidence="1">
    <location>
        <begin position="110"/>
        <end position="129"/>
    </location>
</feature>
<protein>
    <recommendedName>
        <fullName evidence="2">DUF3741 domain-containing protein</fullName>
    </recommendedName>
</protein>
<sequence length="708" mass="79507">MHQDSFRSVVCRSLSKSLPSTSKDGSYPERAQCTVPCVVTLEPTVCRACQSRDWSLSQSNREERSILSQRDYMMASSLSRHFAEDLLRGAMDLQESLVMLEKFQSVSRSMRKPNKKIRPETGEKSPGIHESLFEASNTKKVVPGNISNRFDGQLRNCTDDLKRVIKDSLYRKNLSSVSSSDEQASLSRSSRYAQNSSAVSKSTKQKVVPRSLSCAPVQAEKSKSPSLVARLMGLDGLPSHNSNTAKKDETLKTVSSPRAQFDIEMPRSKTPPSERLPKQLFGNHSGRKGKAGQEIMEISQVKRLLKTMLNSDEHKVQQHNVRMDFSYLRKNILPLQDTSIITELTQREQRIKQGRTKVPEDLKVVSHITRKHRIKQNTEINRRSIDTQKDHFTNRKGEGRKDRKAKTVLASPTNAKVVKKPDKKLIASSSNPSTCRTMKPILRRTPGNSREKTVSSRKTQNLTIDDIVAYEVIETDGPSTEHSATPSDESCQSADWDTEPSINDAWEDFSGSNEASLASSLSSPPINRTPAKEVEIKDEMSLLLLSDQSFLTRAAQLLGISAPYHLIEQYKGTSKAEMKNRELCIDIAAEQLERKLHQQNSPPYTVFRGKKCRATHFSLEALLGDISNGTRMLKSYTEGYCDDRARKDSLSMKLEKDLGCTDPSTNSVWDLGWQDWVCMEETECWVGDAGESVLSLLIEEIALDMLVN</sequence>
<dbReference type="eggNOG" id="ENOG502QRHT">
    <property type="taxonomic scope" value="Eukaryota"/>
</dbReference>
<dbReference type="Gramene" id="PNT70204">
    <property type="protein sequence ID" value="PNT70204"/>
    <property type="gene ID" value="BRADI_2g07660v3"/>
</dbReference>
<feature type="compositionally biased region" description="Polar residues" evidence="1">
    <location>
        <begin position="176"/>
        <end position="202"/>
    </location>
</feature>
<dbReference type="Gramene" id="PNT70203">
    <property type="protein sequence ID" value="PNT70203"/>
    <property type="gene ID" value="BRADI_2g07660v3"/>
</dbReference>
<feature type="compositionally biased region" description="Polar residues" evidence="1">
    <location>
        <begin position="477"/>
        <end position="495"/>
    </location>
</feature>
<evidence type="ECO:0000313" key="4">
    <source>
        <dbReference type="EnsemblPlants" id="PNT70203"/>
    </source>
</evidence>
<gene>
    <name evidence="4" type="primary">LOC100839594</name>
    <name evidence="3" type="ORF">BRADI_2g07660v3</name>
</gene>
<dbReference type="EMBL" id="CM000881">
    <property type="protein sequence ID" value="PNT70203.1"/>
    <property type="molecule type" value="Genomic_DNA"/>
</dbReference>
<name>I1HDI3_BRADI</name>